<keyword evidence="2" id="KW-1185">Reference proteome</keyword>
<sequence length="295" mass="32513">MPFREATGDNLLINLKDKSWFGVMCGAEMIHCGDIVRVKTESCVVTDVFTAEKGARVEDLMLDSYICGHGCRGWVLPEGEMLMEVVRVEFKGGDVQSLKLFGYLCYLDHVTTGDDGAAKFQVKRGWFLKHDDPADGTNRTDTTLTEMSLKLKLQRSLSSSSEKPIERSDSISSAATVNVNNASLSRSNTDLYNVTPTDLVVDGENNTAALGLALDPADVLTDRTRGWAALIRVLIHHYDRLADAEKAQARSHSANAKDLRMAHWGSSISFMLTHPISVSTPLQQEWALPSPVRQL</sequence>
<dbReference type="Proteomes" id="UP000320333">
    <property type="component" value="Unassembled WGS sequence"/>
</dbReference>
<organism evidence="1 2">
    <name type="scientific">Chytriomyces confervae</name>
    <dbReference type="NCBI Taxonomy" id="246404"/>
    <lineage>
        <taxon>Eukaryota</taxon>
        <taxon>Fungi</taxon>
        <taxon>Fungi incertae sedis</taxon>
        <taxon>Chytridiomycota</taxon>
        <taxon>Chytridiomycota incertae sedis</taxon>
        <taxon>Chytridiomycetes</taxon>
        <taxon>Chytridiales</taxon>
        <taxon>Chytriomycetaceae</taxon>
        <taxon>Chytriomyces</taxon>
    </lineage>
</organism>
<evidence type="ECO:0000313" key="2">
    <source>
        <dbReference type="Proteomes" id="UP000320333"/>
    </source>
</evidence>
<accession>A0A507CTW2</accession>
<dbReference type="EMBL" id="QEAP01001631">
    <property type="protein sequence ID" value="TPX42538.1"/>
    <property type="molecule type" value="Genomic_DNA"/>
</dbReference>
<proteinExistence type="predicted"/>
<protein>
    <submittedName>
        <fullName evidence="1">Uncharacterized protein</fullName>
    </submittedName>
</protein>
<reference evidence="1 2" key="1">
    <citation type="journal article" date="2019" name="Sci. Rep.">
        <title>Comparative genomics of chytrid fungi reveal insights into the obligate biotrophic and pathogenic lifestyle of Synchytrium endobioticum.</title>
        <authorList>
            <person name="van de Vossenberg B.T.L.H."/>
            <person name="Warris S."/>
            <person name="Nguyen H.D.T."/>
            <person name="van Gent-Pelzer M.P.E."/>
            <person name="Joly D.L."/>
            <person name="van de Geest H.C."/>
            <person name="Bonants P.J.M."/>
            <person name="Smith D.S."/>
            <person name="Levesque C.A."/>
            <person name="van der Lee T.A.J."/>
        </authorList>
    </citation>
    <scope>NUCLEOTIDE SEQUENCE [LARGE SCALE GENOMIC DNA]</scope>
    <source>
        <strain evidence="1 2">CBS 675.73</strain>
    </source>
</reference>
<dbReference type="OrthoDB" id="2152490at2759"/>
<feature type="non-terminal residue" evidence="1">
    <location>
        <position position="295"/>
    </location>
</feature>
<name>A0A507CTW2_9FUNG</name>
<gene>
    <name evidence="1" type="ORF">CcCBS67573_g10502</name>
</gene>
<evidence type="ECO:0000313" key="1">
    <source>
        <dbReference type="EMBL" id="TPX42538.1"/>
    </source>
</evidence>
<comment type="caution">
    <text evidence="1">The sequence shown here is derived from an EMBL/GenBank/DDBJ whole genome shotgun (WGS) entry which is preliminary data.</text>
</comment>
<dbReference type="AlphaFoldDB" id="A0A507CTW2"/>